<dbReference type="EMBL" id="JARJLG010000041">
    <property type="protein sequence ID" value="KAJ7763170.1"/>
    <property type="molecule type" value="Genomic_DNA"/>
</dbReference>
<dbReference type="AlphaFoldDB" id="A0AAD7JI47"/>
<dbReference type="Gene3D" id="3.40.50.1820">
    <property type="entry name" value="alpha/beta hydrolase"/>
    <property type="match status" value="1"/>
</dbReference>
<accession>A0AAD7JI47</accession>
<feature type="signal peptide" evidence="1">
    <location>
        <begin position="1"/>
        <end position="27"/>
    </location>
</feature>
<feature type="chain" id="PRO_5042129183" description="AB hydrolase-1 domain-containing protein" evidence="1">
    <location>
        <begin position="28"/>
        <end position="368"/>
    </location>
</feature>
<feature type="domain" description="AB hydrolase-1" evidence="2">
    <location>
        <begin position="92"/>
        <end position="347"/>
    </location>
</feature>
<gene>
    <name evidence="3" type="ORF">DFH07DRAFT_956544</name>
</gene>
<keyword evidence="4" id="KW-1185">Reference proteome</keyword>
<dbReference type="SUPFAM" id="SSF53474">
    <property type="entry name" value="alpha/beta-Hydrolases"/>
    <property type="match status" value="1"/>
</dbReference>
<dbReference type="InterPro" id="IPR029058">
    <property type="entry name" value="AB_hydrolase_fold"/>
</dbReference>
<evidence type="ECO:0000313" key="3">
    <source>
        <dbReference type="EMBL" id="KAJ7763170.1"/>
    </source>
</evidence>
<dbReference type="Proteomes" id="UP001215280">
    <property type="component" value="Unassembled WGS sequence"/>
</dbReference>
<protein>
    <recommendedName>
        <fullName evidence="2">AB hydrolase-1 domain-containing protein</fullName>
    </recommendedName>
</protein>
<keyword evidence="1" id="KW-0732">Signal</keyword>
<sequence>MFPFPLRTTVSALSVLLHLSSIYVASSQSCGCTSIVIPVHVDVLVPKDPADPFGGLKSNASSLRRLDDTYDVFGVFCQPNTTSPKNADVIQLLVHGFTYTNQYWSPPTEEFRNYSYTEFACDRGLSSLAIDWVGVGLSSRPANASDVQYATGAAVLSQLARYLKTASILPGIQPFKRIIGIGHSAGSIMLNFGAIVDGAQSPFDGFILTSLLNVDLSTLAPLLGATSARDDTPLRWGALDPDYITTSNRSIFYPTDPTSFSPRMVIFDNFTKDVGSVSTVLQGDITSVTAHYTGPVAKVVGSEDGFFCAAGRCVDVAALTAAERILWPEAESFEVVVAQGSGHDLNLDFFAKGPFNTFVGFVNQFTGL</sequence>
<proteinExistence type="predicted"/>
<organism evidence="3 4">
    <name type="scientific">Mycena maculata</name>
    <dbReference type="NCBI Taxonomy" id="230809"/>
    <lineage>
        <taxon>Eukaryota</taxon>
        <taxon>Fungi</taxon>
        <taxon>Dikarya</taxon>
        <taxon>Basidiomycota</taxon>
        <taxon>Agaricomycotina</taxon>
        <taxon>Agaricomycetes</taxon>
        <taxon>Agaricomycetidae</taxon>
        <taxon>Agaricales</taxon>
        <taxon>Marasmiineae</taxon>
        <taxon>Mycenaceae</taxon>
        <taxon>Mycena</taxon>
    </lineage>
</organism>
<evidence type="ECO:0000256" key="1">
    <source>
        <dbReference type="SAM" id="SignalP"/>
    </source>
</evidence>
<name>A0AAD7JI47_9AGAR</name>
<reference evidence="3" key="1">
    <citation type="submission" date="2023-03" db="EMBL/GenBank/DDBJ databases">
        <title>Massive genome expansion in bonnet fungi (Mycena s.s.) driven by repeated elements and novel gene families across ecological guilds.</title>
        <authorList>
            <consortium name="Lawrence Berkeley National Laboratory"/>
            <person name="Harder C.B."/>
            <person name="Miyauchi S."/>
            <person name="Viragh M."/>
            <person name="Kuo A."/>
            <person name="Thoen E."/>
            <person name="Andreopoulos B."/>
            <person name="Lu D."/>
            <person name="Skrede I."/>
            <person name="Drula E."/>
            <person name="Henrissat B."/>
            <person name="Morin E."/>
            <person name="Kohler A."/>
            <person name="Barry K."/>
            <person name="LaButti K."/>
            <person name="Morin E."/>
            <person name="Salamov A."/>
            <person name="Lipzen A."/>
            <person name="Mereny Z."/>
            <person name="Hegedus B."/>
            <person name="Baldrian P."/>
            <person name="Stursova M."/>
            <person name="Weitz H."/>
            <person name="Taylor A."/>
            <person name="Grigoriev I.V."/>
            <person name="Nagy L.G."/>
            <person name="Martin F."/>
            <person name="Kauserud H."/>
        </authorList>
    </citation>
    <scope>NUCLEOTIDE SEQUENCE</scope>
    <source>
        <strain evidence="3">CBHHK188m</strain>
    </source>
</reference>
<evidence type="ECO:0000259" key="2">
    <source>
        <dbReference type="Pfam" id="PF12697"/>
    </source>
</evidence>
<comment type="caution">
    <text evidence="3">The sequence shown here is derived from an EMBL/GenBank/DDBJ whole genome shotgun (WGS) entry which is preliminary data.</text>
</comment>
<dbReference type="Pfam" id="PF12697">
    <property type="entry name" value="Abhydrolase_6"/>
    <property type="match status" value="1"/>
</dbReference>
<dbReference type="PROSITE" id="PS51257">
    <property type="entry name" value="PROKAR_LIPOPROTEIN"/>
    <property type="match status" value="1"/>
</dbReference>
<dbReference type="InterPro" id="IPR000073">
    <property type="entry name" value="AB_hydrolase_1"/>
</dbReference>
<evidence type="ECO:0000313" key="4">
    <source>
        <dbReference type="Proteomes" id="UP001215280"/>
    </source>
</evidence>